<dbReference type="GO" id="GO:0016301">
    <property type="term" value="F:kinase activity"/>
    <property type="evidence" value="ECO:0007669"/>
    <property type="project" value="UniProtKB-KW"/>
</dbReference>
<evidence type="ECO:0000313" key="2">
    <source>
        <dbReference type="EMBL" id="CAK7917987.1"/>
    </source>
</evidence>
<proteinExistence type="predicted"/>
<name>A0ABP0EHU0_9ASCO</name>
<dbReference type="InterPro" id="IPR006083">
    <property type="entry name" value="PRK/URK"/>
</dbReference>
<feature type="domain" description="Phosphoribulokinase/uridine kinase" evidence="1">
    <location>
        <begin position="64"/>
        <end position="167"/>
    </location>
</feature>
<protein>
    <submittedName>
        <fullName evidence="2">Uridine kinase Das2p</fullName>
    </submittedName>
</protein>
<dbReference type="SUPFAM" id="SSF52540">
    <property type="entry name" value="P-loop containing nucleoside triphosphate hydrolases"/>
    <property type="match status" value="1"/>
</dbReference>
<sequence>MPIVILLGGGHAAGKHTAGKFLREELSLRKETQNYAVHTLDMDEFIITENTNTESCSHKPSRFDFESLKKRISELPNDSIAIVIGLYALYDKGLRDSAQIKVFIDSDADVRLIRWIRREAKVTEDEAESRLILEKVIGQYMNGARSEMTDYIFPTKEFADVIFPRGVEASSVRLIVDGIQPSSDSFKSTSNQLRPSRFAKEKFDKEKGKFYELN</sequence>
<dbReference type="Gene3D" id="3.40.50.300">
    <property type="entry name" value="P-loop containing nucleotide triphosphate hydrolases"/>
    <property type="match status" value="2"/>
</dbReference>
<gene>
    <name evidence="2" type="primary">DAS2</name>
    <name evidence="2" type="ORF">CAAN4_G11166</name>
</gene>
<accession>A0ABP0EHU0</accession>
<dbReference type="Proteomes" id="UP001497600">
    <property type="component" value="Chromosome G"/>
</dbReference>
<keyword evidence="3" id="KW-1185">Reference proteome</keyword>
<evidence type="ECO:0000313" key="3">
    <source>
        <dbReference type="Proteomes" id="UP001497600"/>
    </source>
</evidence>
<dbReference type="PANTHER" id="PTHR10285">
    <property type="entry name" value="URIDINE KINASE"/>
    <property type="match status" value="1"/>
</dbReference>
<keyword evidence="2" id="KW-0418">Kinase</keyword>
<organism evidence="2 3">
    <name type="scientific">[Candida] anglica</name>
    <dbReference type="NCBI Taxonomy" id="148631"/>
    <lineage>
        <taxon>Eukaryota</taxon>
        <taxon>Fungi</taxon>
        <taxon>Dikarya</taxon>
        <taxon>Ascomycota</taxon>
        <taxon>Saccharomycotina</taxon>
        <taxon>Pichiomycetes</taxon>
        <taxon>Debaryomycetaceae</taxon>
        <taxon>Kurtzmaniella</taxon>
    </lineage>
</organism>
<reference evidence="2 3" key="1">
    <citation type="submission" date="2024-01" db="EMBL/GenBank/DDBJ databases">
        <authorList>
            <consortium name="Genoscope - CEA"/>
            <person name="William W."/>
        </authorList>
    </citation>
    <scope>NUCLEOTIDE SEQUENCE [LARGE SCALE GENOMIC DNA]</scope>
    <source>
        <strain evidence="2 3">29B2s-10</strain>
    </source>
</reference>
<evidence type="ECO:0000259" key="1">
    <source>
        <dbReference type="Pfam" id="PF00485"/>
    </source>
</evidence>
<dbReference type="Pfam" id="PF00485">
    <property type="entry name" value="PRK"/>
    <property type="match status" value="1"/>
</dbReference>
<dbReference type="InterPro" id="IPR027417">
    <property type="entry name" value="P-loop_NTPase"/>
</dbReference>
<dbReference type="EMBL" id="OZ004259">
    <property type="protein sequence ID" value="CAK7917987.1"/>
    <property type="molecule type" value="Genomic_DNA"/>
</dbReference>
<keyword evidence="2" id="KW-0808">Transferase</keyword>